<dbReference type="EMBL" id="BAVZ01000001">
    <property type="protein sequence ID" value="GAF06116.1"/>
    <property type="molecule type" value="Genomic_DNA"/>
</dbReference>
<evidence type="ECO:0008006" key="3">
    <source>
        <dbReference type="Google" id="ProtNLM"/>
    </source>
</evidence>
<dbReference type="Proteomes" id="UP000019364">
    <property type="component" value="Unassembled WGS sequence"/>
</dbReference>
<dbReference type="AlphaFoldDB" id="W7YNB1"/>
<gene>
    <name evidence="1" type="ORF">JCM16418_61</name>
</gene>
<evidence type="ECO:0000313" key="2">
    <source>
        <dbReference type="Proteomes" id="UP000019364"/>
    </source>
</evidence>
<reference evidence="1 2" key="1">
    <citation type="journal article" date="2014" name="Genome Announc.">
        <title>Draft Genome Sequence of Paenibacillus pini JCM 16418T, Isolated from the Rhizosphere of Pine Tree.</title>
        <authorList>
            <person name="Yuki M."/>
            <person name="Oshima K."/>
            <person name="Suda W."/>
            <person name="Oshida Y."/>
            <person name="Kitamura K."/>
            <person name="Iida Y."/>
            <person name="Hattori M."/>
            <person name="Ohkuma M."/>
        </authorList>
    </citation>
    <scope>NUCLEOTIDE SEQUENCE [LARGE SCALE GENOMIC DNA]</scope>
    <source>
        <strain evidence="1 2">JCM 16418</strain>
    </source>
</reference>
<keyword evidence="2" id="KW-1185">Reference proteome</keyword>
<organism evidence="1 2">
    <name type="scientific">Paenibacillus pini JCM 16418</name>
    <dbReference type="NCBI Taxonomy" id="1236976"/>
    <lineage>
        <taxon>Bacteria</taxon>
        <taxon>Bacillati</taxon>
        <taxon>Bacillota</taxon>
        <taxon>Bacilli</taxon>
        <taxon>Bacillales</taxon>
        <taxon>Paenibacillaceae</taxon>
        <taxon>Paenibacillus</taxon>
    </lineage>
</organism>
<dbReference type="STRING" id="1236976.JCM16418_61"/>
<sequence>MEHIKAIIFDLDNTILDRTSTFNRFTDSFVQTYFNHVESTLAIFDRIIHLDQDGYKDKGELFHELLDELP</sequence>
<comment type="caution">
    <text evidence="1">The sequence shown here is derived from an EMBL/GenBank/DDBJ whole genome shotgun (WGS) entry which is preliminary data.</text>
</comment>
<dbReference type="RefSeq" id="WP_242403662.1">
    <property type="nucleotide sequence ID" value="NZ_BAVZ01000001.1"/>
</dbReference>
<evidence type="ECO:0000313" key="1">
    <source>
        <dbReference type="EMBL" id="GAF06116.1"/>
    </source>
</evidence>
<dbReference type="SUPFAM" id="SSF56784">
    <property type="entry name" value="HAD-like"/>
    <property type="match status" value="1"/>
</dbReference>
<accession>W7YNB1</accession>
<name>W7YNB1_9BACL</name>
<dbReference type="InterPro" id="IPR036412">
    <property type="entry name" value="HAD-like_sf"/>
</dbReference>
<protein>
    <recommendedName>
        <fullName evidence="3">2-haloalkanoic acid dehalogenase</fullName>
    </recommendedName>
</protein>
<proteinExistence type="predicted"/>